<sequence length="178" mass="20216">MKIFKLTSLTLAALTLAFPFSHVAQAHTYLEKHHQTNETKQSHSFSLEGEAGENPTFLTQPQFINSLDNGHLNINGYQIQQDDTNDIEYKKVYDQEIRATSNHTAISVRFSINNQSLSLESMKDAYPNERLNHIPHTSNDSQYPEDGIYVYHGKMIKLQYKVTHGFVTSVTIGEGVDE</sequence>
<evidence type="ECO:0000256" key="5">
    <source>
        <dbReference type="ARBA" id="ARBA00093792"/>
    </source>
</evidence>
<evidence type="ECO:0000256" key="4">
    <source>
        <dbReference type="ARBA" id="ARBA00093777"/>
    </source>
</evidence>
<keyword evidence="3 6" id="KW-0732">Signal</keyword>
<comment type="similarity">
    <text evidence="4">Belongs to the IsaB family.</text>
</comment>
<organism evidence="7 8">
    <name type="scientific">Staphylococcus epidermidis (strain ATCC 12228 / FDA PCI 1200)</name>
    <dbReference type="NCBI Taxonomy" id="176280"/>
    <lineage>
        <taxon>Bacteria</taxon>
        <taxon>Bacillati</taxon>
        <taxon>Bacillota</taxon>
        <taxon>Bacilli</taxon>
        <taxon>Bacillales</taxon>
        <taxon>Staphylococcaceae</taxon>
        <taxon>Staphylococcus</taxon>
    </lineage>
</organism>
<accession>A0A0H2VIM5</accession>
<protein>
    <recommendedName>
        <fullName evidence="5">Immunodominant staphylococcal antigen B</fullName>
    </recommendedName>
</protein>
<evidence type="ECO:0000313" key="8">
    <source>
        <dbReference type="Proteomes" id="UP000001411"/>
    </source>
</evidence>
<dbReference type="PATRIC" id="fig|176280.10.peg.1539"/>
<gene>
    <name evidence="7" type="ordered locus">SE_1575</name>
</gene>
<dbReference type="EMBL" id="AE015929">
    <property type="protein sequence ID" value="AAO05174.1"/>
    <property type="molecule type" value="Genomic_DNA"/>
</dbReference>
<dbReference type="GeneID" id="50018325"/>
<proteinExistence type="inferred from homology"/>
<evidence type="ECO:0000256" key="6">
    <source>
        <dbReference type="SAM" id="SignalP"/>
    </source>
</evidence>
<dbReference type="KEGG" id="sep:SE_1575"/>
<dbReference type="RefSeq" id="WP_001830372.1">
    <property type="nucleotide sequence ID" value="NC_004461.1"/>
</dbReference>
<name>A0A0H2VIM5_STAES</name>
<dbReference type="InterPro" id="IPR058086">
    <property type="entry name" value="IsaB"/>
</dbReference>
<keyword evidence="2" id="KW-0964">Secreted</keyword>
<evidence type="ECO:0000256" key="3">
    <source>
        <dbReference type="ARBA" id="ARBA00022729"/>
    </source>
</evidence>
<evidence type="ECO:0000313" key="7">
    <source>
        <dbReference type="EMBL" id="AAO05174.1"/>
    </source>
</evidence>
<dbReference type="NCBIfam" id="NF047686">
    <property type="entry name" value="IsaB_fam"/>
    <property type="match status" value="1"/>
</dbReference>
<dbReference type="HOGENOM" id="CLU_1509692_0_0_9"/>
<reference evidence="7 8" key="1">
    <citation type="journal article" date="2003" name="Mol. Microbiol.">
        <title>Genome-based analysis of virulence genes in a non-biofilm-forming Staphylococcus epidermidis strain (ATCC 12228).</title>
        <authorList>
            <person name="Zhang Y.Q."/>
            <person name="Ren S.X."/>
            <person name="Li H.L."/>
            <person name="Wang Y.X."/>
            <person name="Fu G."/>
            <person name="Yang J."/>
            <person name="Qin Z.Q."/>
            <person name="Miao Y.G."/>
            <person name="Wang W.Y."/>
            <person name="Chen R.S."/>
            <person name="Shen Y."/>
            <person name="Chen Z."/>
            <person name="Yuan Z.H."/>
            <person name="Zhao G.P."/>
            <person name="Qu D."/>
            <person name="Danchin A."/>
            <person name="Wen Y.M."/>
        </authorList>
    </citation>
    <scope>NUCLEOTIDE SEQUENCE [LARGE SCALE GENOMIC DNA]</scope>
    <source>
        <strain evidence="8">ATCC 12228 / FDA PCI 1200</strain>
    </source>
</reference>
<evidence type="ECO:0000256" key="1">
    <source>
        <dbReference type="ARBA" id="ARBA00004613"/>
    </source>
</evidence>
<comment type="subcellular location">
    <subcellularLocation>
        <location evidence="1">Secreted</location>
    </subcellularLocation>
</comment>
<dbReference type="AlphaFoldDB" id="A0A0H2VIM5"/>
<feature type="signal peptide" evidence="6">
    <location>
        <begin position="1"/>
        <end position="26"/>
    </location>
</feature>
<dbReference type="Proteomes" id="UP000001411">
    <property type="component" value="Chromosome"/>
</dbReference>
<dbReference type="eggNOG" id="ENOG5030566">
    <property type="taxonomic scope" value="Bacteria"/>
</dbReference>
<evidence type="ECO:0000256" key="2">
    <source>
        <dbReference type="ARBA" id="ARBA00022525"/>
    </source>
</evidence>
<feature type="chain" id="PRO_5030007302" description="Immunodominant staphylococcal antigen B" evidence="6">
    <location>
        <begin position="27"/>
        <end position="178"/>
    </location>
</feature>
<dbReference type="OrthoDB" id="2404530at2"/>